<name>A0A5C5RAG1_9ACTN</name>
<keyword evidence="2" id="KW-1185">Reference proteome</keyword>
<sequence>MPSGPEPQRRLRVLLLSYSFTGQAALLVNTAGDELAGRGWEVVRASIELTDPRYAGRFGRFPLRRVWPDMLSVLPAQARGAVGEISVSAEAFDGPYDLVCIGSPTWWGRASLPVRSFLSSPDGRRVLAGRRFAVFVACRDRWRGNADEVRRLGEWQGGRYAGEMHATYPGNQLASMIALTGYLGTGQQRERYLGMTVPPTNVQPEHLEAARAFAASLAVTAPTEGR</sequence>
<dbReference type="EMBL" id="VIGW01000003">
    <property type="protein sequence ID" value="TWS19910.1"/>
    <property type="molecule type" value="Genomic_DNA"/>
</dbReference>
<protein>
    <submittedName>
        <fullName evidence="1">Flavodoxin family protein</fullName>
    </submittedName>
</protein>
<accession>A0A5C5RAG1</accession>
<dbReference type="SUPFAM" id="SSF52218">
    <property type="entry name" value="Flavoproteins"/>
    <property type="match status" value="1"/>
</dbReference>
<dbReference type="AlphaFoldDB" id="A0A5C5RAG1"/>
<dbReference type="InterPro" id="IPR029039">
    <property type="entry name" value="Flavoprotein-like_sf"/>
</dbReference>
<dbReference type="Proteomes" id="UP000317291">
    <property type="component" value="Unassembled WGS sequence"/>
</dbReference>
<evidence type="ECO:0000313" key="1">
    <source>
        <dbReference type="EMBL" id="TWS19910.1"/>
    </source>
</evidence>
<gene>
    <name evidence="1" type="ORF">FK529_07105</name>
</gene>
<evidence type="ECO:0000313" key="2">
    <source>
        <dbReference type="Proteomes" id="UP000317291"/>
    </source>
</evidence>
<dbReference type="Gene3D" id="3.40.50.360">
    <property type="match status" value="1"/>
</dbReference>
<dbReference type="OrthoDB" id="9806505at2"/>
<comment type="caution">
    <text evidence="1">The sequence shown here is derived from an EMBL/GenBank/DDBJ whole genome shotgun (WGS) entry which is preliminary data.</text>
</comment>
<organism evidence="1 2">
    <name type="scientific">Tsukamurella asaccharolytica</name>
    <dbReference type="NCBI Taxonomy" id="2592067"/>
    <lineage>
        <taxon>Bacteria</taxon>
        <taxon>Bacillati</taxon>
        <taxon>Actinomycetota</taxon>
        <taxon>Actinomycetes</taxon>
        <taxon>Mycobacteriales</taxon>
        <taxon>Tsukamurellaceae</taxon>
        <taxon>Tsukamurella</taxon>
    </lineage>
</organism>
<proteinExistence type="predicted"/>
<reference evidence="1 2" key="1">
    <citation type="submission" date="2019-06" db="EMBL/GenBank/DDBJ databases">
        <title>Tsukamurella conjunctivitidis sp. nov., Tsukamurella assacharolytica sp. nov. and Tsukamurella sputae sp. nov. isolated from patients with conjunctivitis, bacteraemia (lymphoma) and respiratory infection (sputum) in Hong Kong.</title>
        <authorList>
            <person name="Teng J.L.L."/>
            <person name="Lee H.H."/>
            <person name="Fong J.Y.H."/>
            <person name="Fok K.M.N."/>
            <person name="Lau S.K.P."/>
            <person name="Woo P.C.Y."/>
        </authorList>
    </citation>
    <scope>NUCLEOTIDE SEQUENCE [LARGE SCALE GENOMIC DNA]</scope>
    <source>
        <strain evidence="1 2">HKU71</strain>
    </source>
</reference>